<organism evidence="7 8">
    <name type="scientific">Pseudonocardia eucalypti</name>
    <dbReference type="NCBI Taxonomy" id="648755"/>
    <lineage>
        <taxon>Bacteria</taxon>
        <taxon>Bacillati</taxon>
        <taxon>Actinomycetota</taxon>
        <taxon>Actinomycetes</taxon>
        <taxon>Pseudonocardiales</taxon>
        <taxon>Pseudonocardiaceae</taxon>
        <taxon>Pseudonocardia</taxon>
    </lineage>
</organism>
<comment type="caution">
    <text evidence="7">The sequence shown here is derived from an EMBL/GenBank/DDBJ whole genome shotgun (WGS) entry which is preliminary data.</text>
</comment>
<keyword evidence="3" id="KW-0378">Hydrolase</keyword>
<dbReference type="Gene3D" id="3.40.80.10">
    <property type="entry name" value="Peptidoglycan recognition protein-like"/>
    <property type="match status" value="1"/>
</dbReference>
<feature type="signal peptide" evidence="5">
    <location>
        <begin position="1"/>
        <end position="21"/>
    </location>
</feature>
<dbReference type="Pfam" id="PF01510">
    <property type="entry name" value="Amidase_2"/>
    <property type="match status" value="1"/>
</dbReference>
<dbReference type="Proteomes" id="UP001428817">
    <property type="component" value="Unassembled WGS sequence"/>
</dbReference>
<dbReference type="SMART" id="SM00644">
    <property type="entry name" value="Ami_2"/>
    <property type="match status" value="1"/>
</dbReference>
<dbReference type="SUPFAM" id="SSF55846">
    <property type="entry name" value="N-acetylmuramoyl-L-alanine amidase-like"/>
    <property type="match status" value="1"/>
</dbReference>
<dbReference type="InterPro" id="IPR051206">
    <property type="entry name" value="NAMLAA_amidase_2"/>
</dbReference>
<keyword evidence="4" id="KW-0961">Cell wall biogenesis/degradation</keyword>
<dbReference type="InterPro" id="IPR002502">
    <property type="entry name" value="Amidase_domain"/>
</dbReference>
<evidence type="ECO:0000313" key="8">
    <source>
        <dbReference type="Proteomes" id="UP001428817"/>
    </source>
</evidence>
<dbReference type="PANTHER" id="PTHR30417:SF1">
    <property type="entry name" value="N-ACETYLMURAMOYL-L-ALANINE AMIDASE AMID"/>
    <property type="match status" value="1"/>
</dbReference>
<dbReference type="InterPro" id="IPR036505">
    <property type="entry name" value="Amidase/PGRP_sf"/>
</dbReference>
<evidence type="ECO:0000313" key="7">
    <source>
        <dbReference type="EMBL" id="GAA5170639.1"/>
    </source>
</evidence>
<evidence type="ECO:0000256" key="4">
    <source>
        <dbReference type="ARBA" id="ARBA00023316"/>
    </source>
</evidence>
<gene>
    <name evidence="7" type="ORF">GCM10023321_68130</name>
</gene>
<evidence type="ECO:0000256" key="3">
    <source>
        <dbReference type="ARBA" id="ARBA00022801"/>
    </source>
</evidence>
<evidence type="ECO:0000259" key="6">
    <source>
        <dbReference type="SMART" id="SM00644"/>
    </source>
</evidence>
<keyword evidence="5" id="KW-0732">Signal</keyword>
<protein>
    <recommendedName>
        <fullName evidence="2">N-acetylmuramoyl-L-alanine amidase</fullName>
        <ecNumber evidence="2">3.5.1.28</ecNumber>
    </recommendedName>
</protein>
<feature type="domain" description="N-acetylmuramoyl-L-alanine amidase" evidence="6">
    <location>
        <begin position="61"/>
        <end position="200"/>
    </location>
</feature>
<reference evidence="8" key="1">
    <citation type="journal article" date="2019" name="Int. J. Syst. Evol. Microbiol.">
        <title>The Global Catalogue of Microorganisms (GCM) 10K type strain sequencing project: providing services to taxonomists for standard genome sequencing and annotation.</title>
        <authorList>
            <consortium name="The Broad Institute Genomics Platform"/>
            <consortium name="The Broad Institute Genome Sequencing Center for Infectious Disease"/>
            <person name="Wu L."/>
            <person name="Ma J."/>
        </authorList>
    </citation>
    <scope>NUCLEOTIDE SEQUENCE [LARGE SCALE GENOMIC DNA]</scope>
    <source>
        <strain evidence="8">JCM 18303</strain>
    </source>
</reference>
<evidence type="ECO:0000256" key="5">
    <source>
        <dbReference type="SAM" id="SignalP"/>
    </source>
</evidence>
<sequence>MRSVGRRLCALGALVAALALALYVPRAGSPLPECPPELDCRFVPAAYAQTDPADPDTYGNYDVADRPADGNDIRYIVVHNTEVNYDRAIELFRNPRKGAAAHYLVRSSDGQVTQFIPTKDVAFHAGNYWFNTHSIGVEHEGLLAEGDRWYTDAMYRASARLVRYLAARYHIPLDREHILGHDELPGLTGKRTAGMHYDPGPYWDWARYFQLLGAPLPATPATRGTPSVLTIAPSFPANSPPLSACAGNNCADQPDQGSNAVPLRAAPADDAPLVGDTLLHPDGAPGTDKLSDWSARAVAGQSFAVARRHGEWTGIWFGGRLTWLRDPRSQVSVMGDPSGPLLTPRPGRATIPVYGAAAPEAGAYPEGVPAGAITPLGYTIPAGQVYLGVRRVRSSDYHARFAADQNPDGNRRVAGDRELWQISFNHRRVFVDAADVTVASPGSGPRGWAPPGWAPAGWAPPAIRLAGPPPARPDV</sequence>
<name>A0ABP9R256_9PSEU</name>
<dbReference type="EC" id="3.5.1.28" evidence="2"/>
<keyword evidence="8" id="KW-1185">Reference proteome</keyword>
<feature type="chain" id="PRO_5046535376" description="N-acetylmuramoyl-L-alanine amidase" evidence="5">
    <location>
        <begin position="22"/>
        <end position="475"/>
    </location>
</feature>
<evidence type="ECO:0000256" key="1">
    <source>
        <dbReference type="ARBA" id="ARBA00001561"/>
    </source>
</evidence>
<accession>A0ABP9R256</accession>
<dbReference type="PANTHER" id="PTHR30417">
    <property type="entry name" value="N-ACETYLMURAMOYL-L-ALANINE AMIDASE AMID"/>
    <property type="match status" value="1"/>
</dbReference>
<dbReference type="EMBL" id="BAABJP010000044">
    <property type="protein sequence ID" value="GAA5170639.1"/>
    <property type="molecule type" value="Genomic_DNA"/>
</dbReference>
<evidence type="ECO:0000256" key="2">
    <source>
        <dbReference type="ARBA" id="ARBA00011901"/>
    </source>
</evidence>
<comment type="catalytic activity">
    <reaction evidence="1">
        <text>Hydrolyzes the link between N-acetylmuramoyl residues and L-amino acid residues in certain cell-wall glycopeptides.</text>
        <dbReference type="EC" id="3.5.1.28"/>
    </reaction>
</comment>
<dbReference type="CDD" id="cd06583">
    <property type="entry name" value="PGRP"/>
    <property type="match status" value="1"/>
</dbReference>
<proteinExistence type="predicted"/>